<name>A0A7Z0WHW0_9PSEU</name>
<comment type="caution">
    <text evidence="6">The sequence shown here is derived from an EMBL/GenBank/DDBJ whole genome shotgun (WGS) entry which is preliminary data.</text>
</comment>
<dbReference type="Proteomes" id="UP000185696">
    <property type="component" value="Unassembled WGS sequence"/>
</dbReference>
<reference evidence="6 7" key="1">
    <citation type="submission" date="2016-12" db="EMBL/GenBank/DDBJ databases">
        <title>The draft genome sequence of Actinophytocola xinjiangensis.</title>
        <authorList>
            <person name="Wang W."/>
            <person name="Yuan L."/>
        </authorList>
    </citation>
    <scope>NUCLEOTIDE SEQUENCE [LARGE SCALE GENOMIC DNA]</scope>
    <source>
        <strain evidence="6 7">CGMCC 4.4663</strain>
    </source>
</reference>
<dbReference type="InterPro" id="IPR018376">
    <property type="entry name" value="Enoyl-CoA_hyd/isom_CS"/>
</dbReference>
<evidence type="ECO:0000256" key="5">
    <source>
        <dbReference type="RuleBase" id="RU003707"/>
    </source>
</evidence>
<evidence type="ECO:0000313" key="7">
    <source>
        <dbReference type="Proteomes" id="UP000185696"/>
    </source>
</evidence>
<accession>A0A7Z0WHW0</accession>
<evidence type="ECO:0000313" key="6">
    <source>
        <dbReference type="EMBL" id="OLF07421.1"/>
    </source>
</evidence>
<dbReference type="PROSITE" id="PS00166">
    <property type="entry name" value="ENOYL_COA_HYDRATASE"/>
    <property type="match status" value="1"/>
</dbReference>
<proteinExistence type="inferred from homology"/>
<dbReference type="OrthoDB" id="9775794at2"/>
<evidence type="ECO:0000256" key="3">
    <source>
        <dbReference type="ARBA" id="ARBA00023709"/>
    </source>
</evidence>
<dbReference type="EMBL" id="MSIF01000016">
    <property type="protein sequence ID" value="OLF07421.1"/>
    <property type="molecule type" value="Genomic_DNA"/>
</dbReference>
<protein>
    <submittedName>
        <fullName evidence="6">Crotonase</fullName>
    </submittedName>
</protein>
<evidence type="ECO:0000256" key="2">
    <source>
        <dbReference type="ARBA" id="ARBA00023239"/>
    </source>
</evidence>
<dbReference type="InterPro" id="IPR001753">
    <property type="entry name" value="Enoyl-CoA_hydra/iso"/>
</dbReference>
<dbReference type="GO" id="GO:0004300">
    <property type="term" value="F:enoyl-CoA hydratase activity"/>
    <property type="evidence" value="ECO:0007669"/>
    <property type="project" value="UniProtKB-EC"/>
</dbReference>
<dbReference type="SUPFAM" id="SSF52096">
    <property type="entry name" value="ClpP/crotonase"/>
    <property type="match status" value="1"/>
</dbReference>
<dbReference type="AlphaFoldDB" id="A0A7Z0WHW0"/>
<dbReference type="PANTHER" id="PTHR11941">
    <property type="entry name" value="ENOYL-COA HYDRATASE-RELATED"/>
    <property type="match status" value="1"/>
</dbReference>
<dbReference type="PANTHER" id="PTHR11941:SF54">
    <property type="entry name" value="ENOYL-COA HYDRATASE, MITOCHONDRIAL"/>
    <property type="match status" value="1"/>
</dbReference>
<comment type="catalytic activity">
    <reaction evidence="3">
        <text>a (3S)-3-hydroxyacyl-CoA = a (2E)-enoyl-CoA + H2O</text>
        <dbReference type="Rhea" id="RHEA:16105"/>
        <dbReference type="ChEBI" id="CHEBI:15377"/>
        <dbReference type="ChEBI" id="CHEBI:57318"/>
        <dbReference type="ChEBI" id="CHEBI:58856"/>
        <dbReference type="EC" id="4.2.1.17"/>
    </reaction>
</comment>
<keyword evidence="2" id="KW-0456">Lyase</keyword>
<evidence type="ECO:0000256" key="1">
    <source>
        <dbReference type="ARBA" id="ARBA00005254"/>
    </source>
</evidence>
<dbReference type="Pfam" id="PF00378">
    <property type="entry name" value="ECH_1"/>
    <property type="match status" value="1"/>
</dbReference>
<evidence type="ECO:0000256" key="4">
    <source>
        <dbReference type="ARBA" id="ARBA00023717"/>
    </source>
</evidence>
<comment type="catalytic activity">
    <reaction evidence="4">
        <text>a 4-saturated-(3S)-3-hydroxyacyl-CoA = a (3E)-enoyl-CoA + H2O</text>
        <dbReference type="Rhea" id="RHEA:20724"/>
        <dbReference type="ChEBI" id="CHEBI:15377"/>
        <dbReference type="ChEBI" id="CHEBI:58521"/>
        <dbReference type="ChEBI" id="CHEBI:137480"/>
        <dbReference type="EC" id="4.2.1.17"/>
    </reaction>
</comment>
<dbReference type="CDD" id="cd06558">
    <property type="entry name" value="crotonase-like"/>
    <property type="match status" value="1"/>
</dbReference>
<dbReference type="GO" id="GO:0006635">
    <property type="term" value="P:fatty acid beta-oxidation"/>
    <property type="evidence" value="ECO:0007669"/>
    <property type="project" value="TreeGrafter"/>
</dbReference>
<dbReference type="Gene3D" id="1.10.12.10">
    <property type="entry name" value="Lyase 2-enoyl-coa Hydratase, Chain A, domain 2"/>
    <property type="match status" value="1"/>
</dbReference>
<organism evidence="6 7">
    <name type="scientific">Actinophytocola xinjiangensis</name>
    <dbReference type="NCBI Taxonomy" id="485602"/>
    <lineage>
        <taxon>Bacteria</taxon>
        <taxon>Bacillati</taxon>
        <taxon>Actinomycetota</taxon>
        <taxon>Actinomycetes</taxon>
        <taxon>Pseudonocardiales</taxon>
        <taxon>Pseudonocardiaceae</taxon>
    </lineage>
</organism>
<dbReference type="InterPro" id="IPR014748">
    <property type="entry name" value="Enoyl-CoA_hydra_C"/>
</dbReference>
<comment type="similarity">
    <text evidence="1 5">Belongs to the enoyl-CoA hydratase/isomerase family.</text>
</comment>
<sequence>MILEVRDGVARVTIDRPAARNALDSAAATELERVWTEIEATPGIRVVVLTGSGDRAFCAGADLREDNGLSGVDYWAGASGNGFGGLSMRDTLTVPVVARVNGFCLGGGMELALGCDLVVAASTVFFGLPEPRVGRVPLDGGVAGVLQQVPYRQAMEILLTGRRVSAADALRFGLVNEVVPAEELDEVVDRWVADILACAPLSLRAVKRMALAERIGQARRIQGTRTPELVAALRSADAQEGVRAFREKRAPVWRGR</sequence>
<gene>
    <name evidence="6" type="ORF">BLA60_27510</name>
</gene>
<keyword evidence="7" id="KW-1185">Reference proteome</keyword>
<dbReference type="InterPro" id="IPR029045">
    <property type="entry name" value="ClpP/crotonase-like_dom_sf"/>
</dbReference>
<dbReference type="Gene3D" id="3.90.226.10">
    <property type="entry name" value="2-enoyl-CoA Hydratase, Chain A, domain 1"/>
    <property type="match status" value="1"/>
</dbReference>